<keyword evidence="1" id="KW-0812">Transmembrane</keyword>
<evidence type="ECO:0000256" key="1">
    <source>
        <dbReference type="SAM" id="Phobius"/>
    </source>
</evidence>
<accession>A0A0W0X2Q0</accession>
<feature type="transmembrane region" description="Helical" evidence="1">
    <location>
        <begin position="148"/>
        <end position="168"/>
    </location>
</feature>
<evidence type="ECO:0000313" key="2">
    <source>
        <dbReference type="EMBL" id="KTD38839.1"/>
    </source>
</evidence>
<dbReference type="STRING" id="45070.Lnau_0333"/>
<dbReference type="AlphaFoldDB" id="A0A0W0X2Q0"/>
<evidence type="ECO:0000313" key="3">
    <source>
        <dbReference type="Proteomes" id="UP000054725"/>
    </source>
</evidence>
<dbReference type="PATRIC" id="fig|45070.6.peg.346"/>
<proteinExistence type="predicted"/>
<dbReference type="InterPro" id="IPR018729">
    <property type="entry name" value="DUF2269_transmembrane"/>
</dbReference>
<feature type="transmembrane region" description="Helical" evidence="1">
    <location>
        <begin position="95"/>
        <end position="120"/>
    </location>
</feature>
<keyword evidence="1" id="KW-0472">Membrane</keyword>
<sequence>MSQGPIPKFLNSIRTLQMNAYLIAKTIHILSSTLLLGSGLCIAFFMYRSKYTANMHEKYFAVRNTVLADLVLTTPAVIIQPLTGFWLMYLTGYSWTSFWILLSLGLYVFIGLFWLPVVYLQIKLRNLLAQCLANQEPLPEHYERLFRLWYLLGFPAFISLIVIFYLMVAKLSWN</sequence>
<gene>
    <name evidence="2" type="ORF">Lnau_0333</name>
</gene>
<feature type="transmembrane region" description="Helical" evidence="1">
    <location>
        <begin position="20"/>
        <end position="45"/>
    </location>
</feature>
<name>A0A0W0X2Q0_9GAMM</name>
<keyword evidence="3" id="KW-1185">Reference proteome</keyword>
<keyword evidence="1" id="KW-1133">Transmembrane helix</keyword>
<organism evidence="2 3">
    <name type="scientific">Legionella nautarum</name>
    <dbReference type="NCBI Taxonomy" id="45070"/>
    <lineage>
        <taxon>Bacteria</taxon>
        <taxon>Pseudomonadati</taxon>
        <taxon>Pseudomonadota</taxon>
        <taxon>Gammaproteobacteria</taxon>
        <taxon>Legionellales</taxon>
        <taxon>Legionellaceae</taxon>
        <taxon>Legionella</taxon>
    </lineage>
</organism>
<dbReference type="Proteomes" id="UP000054725">
    <property type="component" value="Unassembled WGS sequence"/>
</dbReference>
<dbReference type="EMBL" id="LNYO01000004">
    <property type="protein sequence ID" value="KTD38839.1"/>
    <property type="molecule type" value="Genomic_DNA"/>
</dbReference>
<comment type="caution">
    <text evidence="2">The sequence shown here is derived from an EMBL/GenBank/DDBJ whole genome shotgun (WGS) entry which is preliminary data.</text>
</comment>
<dbReference type="Pfam" id="PF10027">
    <property type="entry name" value="DUF2269"/>
    <property type="match status" value="1"/>
</dbReference>
<protein>
    <submittedName>
        <fullName evidence="2">Integral membrane protein</fullName>
    </submittedName>
</protein>
<reference evidence="2 3" key="1">
    <citation type="submission" date="2015-11" db="EMBL/GenBank/DDBJ databases">
        <title>Genomic analysis of 38 Legionella species identifies large and diverse effector repertoires.</title>
        <authorList>
            <person name="Burstein D."/>
            <person name="Amaro F."/>
            <person name="Zusman T."/>
            <person name="Lifshitz Z."/>
            <person name="Cohen O."/>
            <person name="Gilbert J.A."/>
            <person name="Pupko T."/>
            <person name="Shuman H.A."/>
            <person name="Segal G."/>
        </authorList>
    </citation>
    <scope>NUCLEOTIDE SEQUENCE [LARGE SCALE GENOMIC DNA]</scope>
    <source>
        <strain evidence="2 3">ATCC 49506</strain>
    </source>
</reference>
<feature type="transmembrane region" description="Helical" evidence="1">
    <location>
        <begin position="66"/>
        <end position="89"/>
    </location>
</feature>